<dbReference type="Gene3D" id="1.50.40.10">
    <property type="entry name" value="Mitochondrial carrier domain"/>
    <property type="match status" value="1"/>
</dbReference>
<reference evidence="14" key="2">
    <citation type="submission" date="2012-11" db="EMBL/GenBank/DDBJ databases">
        <authorList>
            <person name="Kuo A."/>
            <person name="Curtis B.A."/>
            <person name="Tanifuji G."/>
            <person name="Burki F."/>
            <person name="Gruber A."/>
            <person name="Irimia M."/>
            <person name="Maruyama S."/>
            <person name="Arias M.C."/>
            <person name="Ball S.G."/>
            <person name="Gile G.H."/>
            <person name="Hirakawa Y."/>
            <person name="Hopkins J.F."/>
            <person name="Rensing S.A."/>
            <person name="Schmutz J."/>
            <person name="Symeonidi A."/>
            <person name="Elias M."/>
            <person name="Eveleigh R.J."/>
            <person name="Herman E.K."/>
            <person name="Klute M.J."/>
            <person name="Nakayama T."/>
            <person name="Obornik M."/>
            <person name="Reyes-Prieto A."/>
            <person name="Armbrust E.V."/>
            <person name="Aves S.J."/>
            <person name="Beiko R.G."/>
            <person name="Coutinho P."/>
            <person name="Dacks J.B."/>
            <person name="Durnford D.G."/>
            <person name="Fast N.M."/>
            <person name="Green B.R."/>
            <person name="Grisdale C."/>
            <person name="Hempe F."/>
            <person name="Henrissat B."/>
            <person name="Hoppner M.P."/>
            <person name="Ishida K.-I."/>
            <person name="Kim E."/>
            <person name="Koreny L."/>
            <person name="Kroth P.G."/>
            <person name="Liu Y."/>
            <person name="Malik S.-B."/>
            <person name="Maier U.G."/>
            <person name="McRose D."/>
            <person name="Mock T."/>
            <person name="Neilson J.A."/>
            <person name="Onodera N.T."/>
            <person name="Poole A.M."/>
            <person name="Pritham E.J."/>
            <person name="Richards T.A."/>
            <person name="Rocap G."/>
            <person name="Roy S.W."/>
            <person name="Sarai C."/>
            <person name="Schaack S."/>
            <person name="Shirato S."/>
            <person name="Slamovits C.H."/>
            <person name="Spencer D.F."/>
            <person name="Suzuki S."/>
            <person name="Worden A.Z."/>
            <person name="Zauner S."/>
            <person name="Barry K."/>
            <person name="Bell C."/>
            <person name="Bharti A.K."/>
            <person name="Crow J.A."/>
            <person name="Grimwood J."/>
            <person name="Kramer R."/>
            <person name="Lindquist E."/>
            <person name="Lucas S."/>
            <person name="Salamov A."/>
            <person name="McFadden G.I."/>
            <person name="Lane C.E."/>
            <person name="Keeling P.J."/>
            <person name="Gray M.W."/>
            <person name="Grigoriev I.V."/>
            <person name="Archibald J.M."/>
        </authorList>
    </citation>
    <scope>NUCLEOTIDE SEQUENCE</scope>
    <source>
        <strain evidence="14">CCMP2712</strain>
    </source>
</reference>
<comment type="subcellular location">
    <subcellularLocation>
        <location evidence="1">Mitochondrion membrane</location>
        <topology evidence="1">Multi-pass membrane protein</topology>
    </subcellularLocation>
</comment>
<evidence type="ECO:0000256" key="6">
    <source>
        <dbReference type="ARBA" id="ARBA00022989"/>
    </source>
</evidence>
<evidence type="ECO:0000313" key="13">
    <source>
        <dbReference type="EnsemblProtists" id="EKX33199"/>
    </source>
</evidence>
<reference evidence="13" key="3">
    <citation type="submission" date="2015-06" db="UniProtKB">
        <authorList>
            <consortium name="EnsemblProtists"/>
        </authorList>
    </citation>
    <scope>IDENTIFICATION</scope>
</reference>
<dbReference type="Pfam" id="PF00153">
    <property type="entry name" value="Mito_carr"/>
    <property type="match status" value="3"/>
</dbReference>
<dbReference type="GO" id="GO:1902603">
    <property type="term" value="P:carnitine transmembrane transport"/>
    <property type="evidence" value="ECO:0007669"/>
    <property type="project" value="TreeGrafter"/>
</dbReference>
<feature type="repeat" description="Solcar" evidence="9">
    <location>
        <begin position="111"/>
        <end position="201"/>
    </location>
</feature>
<dbReference type="Proteomes" id="UP000011087">
    <property type="component" value="Unassembled WGS sequence"/>
</dbReference>
<dbReference type="GeneID" id="17289923"/>
<dbReference type="InterPro" id="IPR050567">
    <property type="entry name" value="Mitochondrial_Carrier"/>
</dbReference>
<name>L1IBA6_GUITC</name>
<dbReference type="GO" id="GO:0015227">
    <property type="term" value="F:O-acyl-L-carnitine transmembrane transporter activity"/>
    <property type="evidence" value="ECO:0007669"/>
    <property type="project" value="TreeGrafter"/>
</dbReference>
<proteinExistence type="inferred from homology"/>
<dbReference type="GO" id="GO:0006839">
    <property type="term" value="P:mitochondrial transport"/>
    <property type="evidence" value="ECO:0007669"/>
    <property type="project" value="TreeGrafter"/>
</dbReference>
<feature type="repeat" description="Solcar" evidence="9">
    <location>
        <begin position="8"/>
        <end position="101"/>
    </location>
</feature>
<dbReference type="InterPro" id="IPR018108">
    <property type="entry name" value="MCP_transmembrane"/>
</dbReference>
<keyword evidence="8 9" id="KW-0472">Membrane</keyword>
<dbReference type="OrthoDB" id="14252at2759"/>
<evidence type="ECO:0000313" key="12">
    <source>
        <dbReference type="EMBL" id="EKX33199.1"/>
    </source>
</evidence>
<dbReference type="AlphaFoldDB" id="L1IBA6"/>
<keyword evidence="5" id="KW-0677">Repeat</keyword>
<evidence type="ECO:0000256" key="3">
    <source>
        <dbReference type="ARBA" id="ARBA00022448"/>
    </source>
</evidence>
<evidence type="ECO:0000256" key="2">
    <source>
        <dbReference type="ARBA" id="ARBA00006375"/>
    </source>
</evidence>
<dbReference type="KEGG" id="gtt:GUITHDRAFT_201015"/>
<evidence type="ECO:0000256" key="9">
    <source>
        <dbReference type="PROSITE-ProRule" id="PRU00282"/>
    </source>
</evidence>
<protein>
    <submittedName>
        <fullName evidence="12">Mitochondrial carrier protein</fullName>
    </submittedName>
</protein>
<reference evidence="12 14" key="1">
    <citation type="journal article" date="2012" name="Nature">
        <title>Algal genomes reveal evolutionary mosaicism and the fate of nucleomorphs.</title>
        <authorList>
            <consortium name="DOE Joint Genome Institute"/>
            <person name="Curtis B.A."/>
            <person name="Tanifuji G."/>
            <person name="Burki F."/>
            <person name="Gruber A."/>
            <person name="Irimia M."/>
            <person name="Maruyama S."/>
            <person name="Arias M.C."/>
            <person name="Ball S.G."/>
            <person name="Gile G.H."/>
            <person name="Hirakawa Y."/>
            <person name="Hopkins J.F."/>
            <person name="Kuo A."/>
            <person name="Rensing S.A."/>
            <person name="Schmutz J."/>
            <person name="Symeonidi A."/>
            <person name="Elias M."/>
            <person name="Eveleigh R.J."/>
            <person name="Herman E.K."/>
            <person name="Klute M.J."/>
            <person name="Nakayama T."/>
            <person name="Obornik M."/>
            <person name="Reyes-Prieto A."/>
            <person name="Armbrust E.V."/>
            <person name="Aves S.J."/>
            <person name="Beiko R.G."/>
            <person name="Coutinho P."/>
            <person name="Dacks J.B."/>
            <person name="Durnford D.G."/>
            <person name="Fast N.M."/>
            <person name="Green B.R."/>
            <person name="Grisdale C.J."/>
            <person name="Hempel F."/>
            <person name="Henrissat B."/>
            <person name="Hoppner M.P."/>
            <person name="Ishida K."/>
            <person name="Kim E."/>
            <person name="Koreny L."/>
            <person name="Kroth P.G."/>
            <person name="Liu Y."/>
            <person name="Malik S.B."/>
            <person name="Maier U.G."/>
            <person name="McRose D."/>
            <person name="Mock T."/>
            <person name="Neilson J.A."/>
            <person name="Onodera N.T."/>
            <person name="Poole A.M."/>
            <person name="Pritham E.J."/>
            <person name="Richards T.A."/>
            <person name="Rocap G."/>
            <person name="Roy S.W."/>
            <person name="Sarai C."/>
            <person name="Schaack S."/>
            <person name="Shirato S."/>
            <person name="Slamovits C.H."/>
            <person name="Spencer D.F."/>
            <person name="Suzuki S."/>
            <person name="Worden A.Z."/>
            <person name="Zauner S."/>
            <person name="Barry K."/>
            <person name="Bell C."/>
            <person name="Bharti A.K."/>
            <person name="Crow J.A."/>
            <person name="Grimwood J."/>
            <person name="Kramer R."/>
            <person name="Lindquist E."/>
            <person name="Lucas S."/>
            <person name="Salamov A."/>
            <person name="McFadden G.I."/>
            <person name="Lane C.E."/>
            <person name="Keeling P.J."/>
            <person name="Gray M.W."/>
            <person name="Grigoriev I.V."/>
            <person name="Archibald J.M."/>
        </authorList>
    </citation>
    <scope>NUCLEOTIDE SEQUENCE</scope>
    <source>
        <strain evidence="12 14">CCMP2712</strain>
    </source>
</reference>
<evidence type="ECO:0000256" key="7">
    <source>
        <dbReference type="ARBA" id="ARBA00023128"/>
    </source>
</evidence>
<dbReference type="PANTHER" id="PTHR45624:SF4">
    <property type="entry name" value="CONGESTED-LIKE TRACHEA PROTEIN-RELATED"/>
    <property type="match status" value="1"/>
</dbReference>
<dbReference type="InterPro" id="IPR023395">
    <property type="entry name" value="MCP_dom_sf"/>
</dbReference>
<dbReference type="RefSeq" id="XP_005820179.1">
    <property type="nucleotide sequence ID" value="XM_005820122.1"/>
</dbReference>
<dbReference type="PROSITE" id="PS50920">
    <property type="entry name" value="SOLCAR"/>
    <property type="match status" value="3"/>
</dbReference>
<dbReference type="EMBL" id="JH993152">
    <property type="protein sequence ID" value="EKX33199.1"/>
    <property type="molecule type" value="Genomic_DNA"/>
</dbReference>
<keyword evidence="3 10" id="KW-0813">Transport</keyword>
<dbReference type="eggNOG" id="KOG0758">
    <property type="taxonomic scope" value="Eukaryota"/>
</dbReference>
<evidence type="ECO:0000256" key="11">
    <source>
        <dbReference type="SAM" id="Phobius"/>
    </source>
</evidence>
<gene>
    <name evidence="12" type="ORF">GUITHDRAFT_201015</name>
</gene>
<keyword evidence="7" id="KW-0496">Mitochondrion</keyword>
<organism evidence="12">
    <name type="scientific">Guillardia theta (strain CCMP2712)</name>
    <name type="common">Cryptophyte</name>
    <dbReference type="NCBI Taxonomy" id="905079"/>
    <lineage>
        <taxon>Eukaryota</taxon>
        <taxon>Cryptophyceae</taxon>
        <taxon>Pyrenomonadales</taxon>
        <taxon>Geminigeraceae</taxon>
        <taxon>Guillardia</taxon>
    </lineage>
</organism>
<keyword evidence="4 9" id="KW-0812">Transmembrane</keyword>
<feature type="transmembrane region" description="Helical" evidence="11">
    <location>
        <begin position="12"/>
        <end position="31"/>
    </location>
</feature>
<keyword evidence="14" id="KW-1185">Reference proteome</keyword>
<dbReference type="PaxDb" id="55529-EKX33199"/>
<comment type="similarity">
    <text evidence="2 10">Belongs to the mitochondrial carrier (TC 2.A.29) family.</text>
</comment>
<evidence type="ECO:0000256" key="8">
    <source>
        <dbReference type="ARBA" id="ARBA00023136"/>
    </source>
</evidence>
<feature type="transmembrane region" description="Helical" evidence="11">
    <location>
        <begin position="72"/>
        <end position="95"/>
    </location>
</feature>
<dbReference type="SUPFAM" id="SSF103506">
    <property type="entry name" value="Mitochondrial carrier"/>
    <property type="match status" value="1"/>
</dbReference>
<evidence type="ECO:0000256" key="10">
    <source>
        <dbReference type="RuleBase" id="RU000488"/>
    </source>
</evidence>
<dbReference type="EnsemblProtists" id="EKX33199">
    <property type="protein sequence ID" value="EKX33199"/>
    <property type="gene ID" value="GUITHDRAFT_201015"/>
</dbReference>
<dbReference type="PANTHER" id="PTHR45624">
    <property type="entry name" value="MITOCHONDRIAL BASIC AMINO ACIDS TRANSPORTER-RELATED"/>
    <property type="match status" value="1"/>
</dbReference>
<evidence type="ECO:0000256" key="4">
    <source>
        <dbReference type="ARBA" id="ARBA00022692"/>
    </source>
</evidence>
<evidence type="ECO:0000256" key="1">
    <source>
        <dbReference type="ARBA" id="ARBA00004225"/>
    </source>
</evidence>
<sequence>MSEEQKQVGYLHSFLAGGVGGIFLVLVGHPLDTIKVRIQTMHVVPGQEAPYKEDKGMVDCAKKIVEKEGFKGLYRGMAAPLAGVAPMYALCFLGYGVGKHIFCDNDAFEKLKLTQIGLAGATSSLFTTPILGPGERLKCVLQTMESPHYHGPKYNGCAALVSGLYKEGGVSSIIRGSGITCFRDAVASFFYFATYEFLKKEWTPEGKKQPGVFATFCAGGFAGMANWMAMLPIDTVKSRYQVAETGKYSGVTAVARDIMAREGVKGFYKGLTPVLVRAFPANAACFVGYETASKFLIKIGIE</sequence>
<dbReference type="OMA" id="NWAVGIP"/>
<feature type="repeat" description="Solcar" evidence="9">
    <location>
        <begin position="210"/>
        <end position="295"/>
    </location>
</feature>
<dbReference type="HOGENOM" id="CLU_015166_16_0_1"/>
<evidence type="ECO:0000256" key="5">
    <source>
        <dbReference type="ARBA" id="ARBA00022737"/>
    </source>
</evidence>
<dbReference type="GO" id="GO:0031966">
    <property type="term" value="C:mitochondrial membrane"/>
    <property type="evidence" value="ECO:0007669"/>
    <property type="project" value="UniProtKB-SubCell"/>
</dbReference>
<accession>L1IBA6</accession>
<keyword evidence="6 11" id="KW-1133">Transmembrane helix</keyword>
<evidence type="ECO:0000313" key="14">
    <source>
        <dbReference type="Proteomes" id="UP000011087"/>
    </source>
</evidence>
<dbReference type="STRING" id="905079.L1IBA6"/>